<dbReference type="Proteomes" id="UP000053750">
    <property type="component" value="Unassembled WGS sequence"/>
</dbReference>
<protein>
    <recommendedName>
        <fullName evidence="4">Copper amine oxidase-like N-terminal domain-containing protein</fullName>
    </recommendedName>
</protein>
<evidence type="ECO:0000313" key="3">
    <source>
        <dbReference type="Proteomes" id="UP000053750"/>
    </source>
</evidence>
<dbReference type="RefSeq" id="WP_036579908.1">
    <property type="nucleotide sequence ID" value="NZ_KK082201.1"/>
</dbReference>
<keyword evidence="3" id="KW-1185">Reference proteome</keyword>
<gene>
    <name evidence="2" type="ORF">BG53_10045</name>
</gene>
<feature type="signal peptide" evidence="1">
    <location>
        <begin position="1"/>
        <end position="24"/>
    </location>
</feature>
<keyword evidence="1" id="KW-0732">Signal</keyword>
<reference evidence="2 3" key="1">
    <citation type="submission" date="2014-02" db="EMBL/GenBank/DDBJ databases">
        <title>Genome sequence of Paenibacillus darwinianus reveals adaptive mechanisms for survival in Antarctic soils.</title>
        <authorList>
            <person name="Dsouza M."/>
            <person name="Taylor M.W."/>
            <person name="Turner S.J."/>
            <person name="Aislabie J."/>
        </authorList>
    </citation>
    <scope>NUCLEOTIDE SEQUENCE [LARGE SCALE GENOMIC DNA]</scope>
    <source>
        <strain evidence="2 3">CE1</strain>
    </source>
</reference>
<dbReference type="EMBL" id="JFHU01000253">
    <property type="protein sequence ID" value="EXX84935.1"/>
    <property type="molecule type" value="Genomic_DNA"/>
</dbReference>
<comment type="caution">
    <text evidence="2">The sequence shown here is derived from an EMBL/GenBank/DDBJ whole genome shotgun (WGS) entry which is preliminary data.</text>
</comment>
<sequence>MKKRKWIFIMALIAILASTAISFAANSTTTSVTVNGSTSKMDATAVTVAADRPSWSPTVNRAGDIAQGELFEIDATGNASTEIIASLYLTNPDDLAKAYSYLNMTIAVYYEDTTGSTPVWTELTTSGTALLSLSNGYVTLKLTGREKYRIGVKEGSYYALNTSVAANLAPQFTIDLR</sequence>
<name>A0A9W5RYZ0_9BACL</name>
<evidence type="ECO:0008006" key="4">
    <source>
        <dbReference type="Google" id="ProtNLM"/>
    </source>
</evidence>
<proteinExistence type="predicted"/>
<evidence type="ECO:0000256" key="1">
    <source>
        <dbReference type="SAM" id="SignalP"/>
    </source>
</evidence>
<organism evidence="2 3">
    <name type="scientific">Paenibacillus darwinianus</name>
    <dbReference type="NCBI Taxonomy" id="1380763"/>
    <lineage>
        <taxon>Bacteria</taxon>
        <taxon>Bacillati</taxon>
        <taxon>Bacillota</taxon>
        <taxon>Bacilli</taxon>
        <taxon>Bacillales</taxon>
        <taxon>Paenibacillaceae</taxon>
        <taxon>Paenibacillus</taxon>
    </lineage>
</organism>
<accession>A0A9W5RYZ0</accession>
<evidence type="ECO:0000313" key="2">
    <source>
        <dbReference type="EMBL" id="EXX84935.1"/>
    </source>
</evidence>
<dbReference type="AlphaFoldDB" id="A0A9W5RYZ0"/>
<feature type="chain" id="PRO_5040819692" description="Copper amine oxidase-like N-terminal domain-containing protein" evidence="1">
    <location>
        <begin position="25"/>
        <end position="177"/>
    </location>
</feature>